<keyword evidence="2" id="KW-1185">Reference proteome</keyword>
<dbReference type="EMBL" id="UZAL01000717">
    <property type="protein sequence ID" value="VDO72720.1"/>
    <property type="molecule type" value="Genomic_DNA"/>
</dbReference>
<proteinExistence type="predicted"/>
<protein>
    <submittedName>
        <fullName evidence="1">Uncharacterized protein</fullName>
    </submittedName>
</protein>
<dbReference type="Proteomes" id="UP000269396">
    <property type="component" value="Unassembled WGS sequence"/>
</dbReference>
<evidence type="ECO:0000313" key="2">
    <source>
        <dbReference type="Proteomes" id="UP000269396"/>
    </source>
</evidence>
<evidence type="ECO:0000313" key="1">
    <source>
        <dbReference type="EMBL" id="VDO72720.1"/>
    </source>
</evidence>
<organism evidence="1 2">
    <name type="scientific">Schistosoma mattheei</name>
    <dbReference type="NCBI Taxonomy" id="31246"/>
    <lineage>
        <taxon>Eukaryota</taxon>
        <taxon>Metazoa</taxon>
        <taxon>Spiralia</taxon>
        <taxon>Lophotrochozoa</taxon>
        <taxon>Platyhelminthes</taxon>
        <taxon>Trematoda</taxon>
        <taxon>Digenea</taxon>
        <taxon>Strigeidida</taxon>
        <taxon>Schistosomatoidea</taxon>
        <taxon>Schistosomatidae</taxon>
        <taxon>Schistosoma</taxon>
    </lineage>
</organism>
<dbReference type="AlphaFoldDB" id="A0A3P7XEQ2"/>
<name>A0A3P7XEQ2_9TREM</name>
<gene>
    <name evidence="1" type="ORF">SMTD_LOCUS748</name>
</gene>
<reference evidence="1 2" key="1">
    <citation type="submission" date="2018-11" db="EMBL/GenBank/DDBJ databases">
        <authorList>
            <consortium name="Pathogen Informatics"/>
        </authorList>
    </citation>
    <scope>NUCLEOTIDE SEQUENCE [LARGE SCALE GENOMIC DNA]</scope>
    <source>
        <strain>Denwood</strain>
        <strain evidence="2">Zambia</strain>
    </source>
</reference>
<accession>A0A3P7XEQ2</accession>
<sequence length="55" mass="6506">MTTAAVVLSEVSSLYTRLAARRRRETIRDIFDIKNDHIFSRYILSHDNTKILKRL</sequence>